<evidence type="ECO:0000313" key="2">
    <source>
        <dbReference type="EMBL" id="OSD07806.1"/>
    </source>
</evidence>
<sequence>MATQTVAFNVAQAPANPNPWHQPAAPAPAPAPAPAAAPARASNKENMGPAHAFIGRPSPSHPRPPLRPFNGYTTQRPSDEEPNWANGFSPAFGLPEDLVNDGTGGF</sequence>
<proteinExistence type="predicted"/>
<gene>
    <name evidence="2" type="ORF">PYCCODRAFT_1455851</name>
</gene>
<protein>
    <submittedName>
        <fullName evidence="2">Uncharacterized protein</fullName>
    </submittedName>
</protein>
<feature type="compositionally biased region" description="Low complexity" evidence="1">
    <location>
        <begin position="11"/>
        <end position="24"/>
    </location>
</feature>
<organism evidence="2 3">
    <name type="scientific">Trametes coccinea (strain BRFM310)</name>
    <name type="common">Pycnoporus coccineus</name>
    <dbReference type="NCBI Taxonomy" id="1353009"/>
    <lineage>
        <taxon>Eukaryota</taxon>
        <taxon>Fungi</taxon>
        <taxon>Dikarya</taxon>
        <taxon>Basidiomycota</taxon>
        <taxon>Agaricomycotina</taxon>
        <taxon>Agaricomycetes</taxon>
        <taxon>Polyporales</taxon>
        <taxon>Polyporaceae</taxon>
        <taxon>Trametes</taxon>
    </lineage>
</organism>
<feature type="compositionally biased region" description="Pro residues" evidence="1">
    <location>
        <begin position="25"/>
        <end position="35"/>
    </location>
</feature>
<accession>A0A1Y2J347</accession>
<evidence type="ECO:0000256" key="1">
    <source>
        <dbReference type="SAM" id="MobiDB-lite"/>
    </source>
</evidence>
<evidence type="ECO:0000313" key="3">
    <source>
        <dbReference type="Proteomes" id="UP000193067"/>
    </source>
</evidence>
<keyword evidence="3" id="KW-1185">Reference proteome</keyword>
<dbReference type="EMBL" id="KZ084087">
    <property type="protein sequence ID" value="OSD07806.1"/>
    <property type="molecule type" value="Genomic_DNA"/>
</dbReference>
<dbReference type="AlphaFoldDB" id="A0A1Y2J347"/>
<dbReference type="Proteomes" id="UP000193067">
    <property type="component" value="Unassembled WGS sequence"/>
</dbReference>
<feature type="region of interest" description="Disordered" evidence="1">
    <location>
        <begin position="1"/>
        <end position="106"/>
    </location>
</feature>
<name>A0A1Y2J347_TRAC3</name>
<reference evidence="2 3" key="1">
    <citation type="journal article" date="2015" name="Biotechnol. Biofuels">
        <title>Enhanced degradation of softwood versus hardwood by the white-rot fungus Pycnoporus coccineus.</title>
        <authorList>
            <person name="Couturier M."/>
            <person name="Navarro D."/>
            <person name="Chevret D."/>
            <person name="Henrissat B."/>
            <person name="Piumi F."/>
            <person name="Ruiz-Duenas F.J."/>
            <person name="Martinez A.T."/>
            <person name="Grigoriev I.V."/>
            <person name="Riley R."/>
            <person name="Lipzen A."/>
            <person name="Berrin J.G."/>
            <person name="Master E.R."/>
            <person name="Rosso M.N."/>
        </authorList>
    </citation>
    <scope>NUCLEOTIDE SEQUENCE [LARGE SCALE GENOMIC DNA]</scope>
    <source>
        <strain evidence="2 3">BRFM310</strain>
    </source>
</reference>